<evidence type="ECO:0000313" key="1">
    <source>
        <dbReference type="EMBL" id="OAQ22731.1"/>
    </source>
</evidence>
<dbReference type="OrthoDB" id="10407623at2759"/>
<accession>A0A197JE04</accession>
<keyword evidence="2" id="KW-1185">Reference proteome</keyword>
<name>A0A197JE04_9FUNG</name>
<sequence length="139" mass="15530">MSHHPELFSGISRPVIDNVPLFLPVTVIPYGDGEQPFVHFHHNVTNIQVQMVVVTHVEPIVVPHRLHTTRPLSPSSFLSKVNCTAQVQLETLVINPTQEQVAEGDHAVDNDVEHDNAVEGQDMQVDHVDGDYVFEVEET</sequence>
<reference evidence="1 2" key="1">
    <citation type="submission" date="2016-05" db="EMBL/GenBank/DDBJ databases">
        <title>Genome sequencing reveals origins of a unique bacterial endosymbiosis in the earliest lineages of terrestrial Fungi.</title>
        <authorList>
            <consortium name="DOE Joint Genome Institute"/>
            <person name="Uehling J."/>
            <person name="Gryganskyi A."/>
            <person name="Hameed K."/>
            <person name="Tschaplinski T."/>
            <person name="Misztal P."/>
            <person name="Wu S."/>
            <person name="Desiro A."/>
            <person name="Vande Pol N."/>
            <person name="Du Z.-Y."/>
            <person name="Zienkiewicz A."/>
            <person name="Zienkiewicz K."/>
            <person name="Morin E."/>
            <person name="Tisserant E."/>
            <person name="Splivallo R."/>
            <person name="Hainaut M."/>
            <person name="Henrissat B."/>
            <person name="Ohm R."/>
            <person name="Kuo A."/>
            <person name="Yan J."/>
            <person name="Lipzen A."/>
            <person name="Nolan M."/>
            <person name="Labutti K."/>
            <person name="Barry K."/>
            <person name="Goldstein A."/>
            <person name="Labbe J."/>
            <person name="Schadt C."/>
            <person name="Tuskan G."/>
            <person name="Grigoriev I."/>
            <person name="Martin F."/>
            <person name="Vilgalys R."/>
            <person name="Bonito G."/>
        </authorList>
    </citation>
    <scope>NUCLEOTIDE SEQUENCE [LARGE SCALE GENOMIC DNA]</scope>
    <source>
        <strain evidence="1 2">AG-77</strain>
    </source>
</reference>
<protein>
    <submittedName>
        <fullName evidence="1">Uncharacterized protein</fullName>
    </submittedName>
</protein>
<evidence type="ECO:0000313" key="2">
    <source>
        <dbReference type="Proteomes" id="UP000078512"/>
    </source>
</evidence>
<dbReference type="AlphaFoldDB" id="A0A197JE04"/>
<gene>
    <name evidence="1" type="ORF">K457DRAFT_25763</name>
</gene>
<organism evidence="1 2">
    <name type="scientific">Linnemannia elongata AG-77</name>
    <dbReference type="NCBI Taxonomy" id="1314771"/>
    <lineage>
        <taxon>Eukaryota</taxon>
        <taxon>Fungi</taxon>
        <taxon>Fungi incertae sedis</taxon>
        <taxon>Mucoromycota</taxon>
        <taxon>Mortierellomycotina</taxon>
        <taxon>Mortierellomycetes</taxon>
        <taxon>Mortierellales</taxon>
        <taxon>Mortierellaceae</taxon>
        <taxon>Linnemannia</taxon>
    </lineage>
</organism>
<dbReference type="EMBL" id="KV442145">
    <property type="protein sequence ID" value="OAQ22731.1"/>
    <property type="molecule type" value="Genomic_DNA"/>
</dbReference>
<dbReference type="Proteomes" id="UP000078512">
    <property type="component" value="Unassembled WGS sequence"/>
</dbReference>
<proteinExistence type="predicted"/>